<keyword evidence="7" id="KW-0813">Transport</keyword>
<feature type="compositionally biased region" description="Basic and acidic residues" evidence="8">
    <location>
        <begin position="38"/>
        <end position="48"/>
    </location>
</feature>
<dbReference type="InterPro" id="IPR011014">
    <property type="entry name" value="MscS_channel_TM-2"/>
</dbReference>
<dbReference type="InterPro" id="IPR010920">
    <property type="entry name" value="LSM_dom_sf"/>
</dbReference>
<evidence type="ECO:0000256" key="2">
    <source>
        <dbReference type="ARBA" id="ARBA00008017"/>
    </source>
</evidence>
<comment type="subunit">
    <text evidence="7">Homoheptamer.</text>
</comment>
<keyword evidence="4 7" id="KW-0812">Transmembrane</keyword>
<dbReference type="Pfam" id="PF21082">
    <property type="entry name" value="MS_channel_3rd"/>
    <property type="match status" value="1"/>
</dbReference>
<evidence type="ECO:0000256" key="7">
    <source>
        <dbReference type="RuleBase" id="RU369025"/>
    </source>
</evidence>
<dbReference type="InterPro" id="IPR049278">
    <property type="entry name" value="MS_channel_C"/>
</dbReference>
<feature type="domain" description="BON" evidence="10">
    <location>
        <begin position="50"/>
        <end position="116"/>
    </location>
</feature>
<keyword evidence="7" id="KW-0407">Ion channel</keyword>
<evidence type="ECO:0000256" key="1">
    <source>
        <dbReference type="ARBA" id="ARBA00004651"/>
    </source>
</evidence>
<keyword evidence="7" id="KW-0406">Ion transport</keyword>
<evidence type="ECO:0000256" key="4">
    <source>
        <dbReference type="ARBA" id="ARBA00022692"/>
    </source>
</evidence>
<dbReference type="PROSITE" id="PS50914">
    <property type="entry name" value="BON"/>
    <property type="match status" value="1"/>
</dbReference>
<accession>A0AAW9RQ30</accession>
<keyword evidence="7" id="KW-0997">Cell inner membrane</keyword>
<dbReference type="Pfam" id="PF04972">
    <property type="entry name" value="BON"/>
    <property type="match status" value="1"/>
</dbReference>
<dbReference type="SUPFAM" id="SSF82861">
    <property type="entry name" value="Mechanosensitive channel protein MscS (YggB), transmembrane region"/>
    <property type="match status" value="1"/>
</dbReference>
<dbReference type="InterPro" id="IPR007055">
    <property type="entry name" value="BON_dom"/>
</dbReference>
<dbReference type="EMBL" id="JAZHOF010000001">
    <property type="protein sequence ID" value="MEJ8570183.1"/>
    <property type="molecule type" value="Genomic_DNA"/>
</dbReference>
<keyword evidence="3" id="KW-1003">Cell membrane</keyword>
<keyword evidence="5 7" id="KW-1133">Transmembrane helix</keyword>
<reference evidence="11 12" key="1">
    <citation type="submission" date="2024-02" db="EMBL/GenBank/DDBJ databases">
        <title>Genome analysis and characterization of Microbaculum marinisediminis sp. nov., isolated from marine sediment.</title>
        <authorList>
            <person name="Du Z.-J."/>
            <person name="Ye Y.-Q."/>
            <person name="Zhang Z.-R."/>
            <person name="Yuan S.-M."/>
            <person name="Zhang X.-Y."/>
        </authorList>
    </citation>
    <scope>NUCLEOTIDE SEQUENCE [LARGE SCALE GENOMIC DNA]</scope>
    <source>
        <strain evidence="11 12">SDUM1044001</strain>
    </source>
</reference>
<dbReference type="Pfam" id="PF00924">
    <property type="entry name" value="MS_channel_2nd"/>
    <property type="match status" value="1"/>
</dbReference>
<keyword evidence="9" id="KW-0732">Signal</keyword>
<keyword evidence="6 7" id="KW-0472">Membrane</keyword>
<dbReference type="GO" id="GO:0005886">
    <property type="term" value="C:plasma membrane"/>
    <property type="evidence" value="ECO:0007669"/>
    <property type="project" value="UniProtKB-SubCell"/>
</dbReference>
<dbReference type="Gene3D" id="3.30.1340.30">
    <property type="match status" value="1"/>
</dbReference>
<feature type="region of interest" description="Disordered" evidence="8">
    <location>
        <begin position="26"/>
        <end position="48"/>
    </location>
</feature>
<dbReference type="Gene3D" id="1.10.287.1260">
    <property type="match status" value="1"/>
</dbReference>
<dbReference type="InterPro" id="IPR011066">
    <property type="entry name" value="MscS_channel_C_sf"/>
</dbReference>
<dbReference type="Gene3D" id="2.30.30.60">
    <property type="match status" value="1"/>
</dbReference>
<comment type="caution">
    <text evidence="11">The sequence shown here is derived from an EMBL/GenBank/DDBJ whole genome shotgun (WGS) entry which is preliminary data.</text>
</comment>
<name>A0AAW9RQ30_9HYPH</name>
<dbReference type="PANTHER" id="PTHR30221:SF1">
    <property type="entry name" value="SMALL-CONDUCTANCE MECHANOSENSITIVE CHANNEL"/>
    <property type="match status" value="1"/>
</dbReference>
<feature type="region of interest" description="Disordered" evidence="8">
    <location>
        <begin position="395"/>
        <end position="449"/>
    </location>
</feature>
<dbReference type="SUPFAM" id="SSF50182">
    <property type="entry name" value="Sm-like ribonucleoproteins"/>
    <property type="match status" value="1"/>
</dbReference>
<protein>
    <recommendedName>
        <fullName evidence="7">Small-conductance mechanosensitive channel</fullName>
    </recommendedName>
</protein>
<sequence>MRQLAFATVLLLAAVLAAATGGGLSAARAQSDGPVAQPDREISAEKDPQADRALQSRLNALFDEVEGLSGVFALVRDGVVRLNGVVAEPALSRAAESLAARVEGVVLVENRIEMDTDIANRFEPLMKRMLKDLQDVVLFLPVFAVALVVVFLFWAVAQIVIRLSGPLLRRTPNEFVQNIVKTVIRVVIVGVGVLVALEAMDARELATSILGAAGLVGLAVGFAVKDTIENYLASILLSIRQPFSPHEVVNIDGQEGMVARLTSRTTVLINYDGNHVRIPNATVFKATIINYSREPKRRFDFRLGVDPGCDIDVARALVVETLRGFDAVLDDPGPMVTIDELGDWAVILWVAAWIDQRTTDLQKAKSESLRLIKIAFDDAGIAMPNPTYRILTGEEPASQAPSRQPRPARTAAGPAAADTSVERVMDEAVQRDRENAQSPDLLQTDAEKE</sequence>
<evidence type="ECO:0000259" key="10">
    <source>
        <dbReference type="PROSITE" id="PS50914"/>
    </source>
</evidence>
<dbReference type="RefSeq" id="WP_340327919.1">
    <property type="nucleotide sequence ID" value="NZ_JAZHOF010000001.1"/>
</dbReference>
<evidence type="ECO:0000313" key="11">
    <source>
        <dbReference type="EMBL" id="MEJ8570183.1"/>
    </source>
</evidence>
<feature type="compositionally biased region" description="Basic and acidic residues" evidence="8">
    <location>
        <begin position="420"/>
        <end position="435"/>
    </location>
</feature>
<evidence type="ECO:0000256" key="5">
    <source>
        <dbReference type="ARBA" id="ARBA00022989"/>
    </source>
</evidence>
<feature type="signal peptide" evidence="9">
    <location>
        <begin position="1"/>
        <end position="19"/>
    </location>
</feature>
<keyword evidence="12" id="KW-1185">Reference proteome</keyword>
<feature type="transmembrane region" description="Helical" evidence="7">
    <location>
        <begin position="136"/>
        <end position="161"/>
    </location>
</feature>
<dbReference type="SUPFAM" id="SSF82689">
    <property type="entry name" value="Mechanosensitive channel protein MscS (YggB), C-terminal domain"/>
    <property type="match status" value="1"/>
</dbReference>
<feature type="compositionally biased region" description="Low complexity" evidence="8">
    <location>
        <begin position="403"/>
        <end position="417"/>
    </location>
</feature>
<dbReference type="Proteomes" id="UP001378188">
    <property type="component" value="Unassembled WGS sequence"/>
</dbReference>
<comment type="caution">
    <text evidence="7">Lacks conserved residue(s) required for the propagation of feature annotation.</text>
</comment>
<dbReference type="AlphaFoldDB" id="A0AAW9RQ30"/>
<evidence type="ECO:0000256" key="6">
    <source>
        <dbReference type="ARBA" id="ARBA00023136"/>
    </source>
</evidence>
<gene>
    <name evidence="11" type="ORF">V3328_01755</name>
</gene>
<dbReference type="InterPro" id="IPR006685">
    <property type="entry name" value="MscS_channel_2nd"/>
</dbReference>
<dbReference type="InterPro" id="IPR045275">
    <property type="entry name" value="MscS_archaea/bacteria_type"/>
</dbReference>
<evidence type="ECO:0000256" key="9">
    <source>
        <dbReference type="SAM" id="SignalP"/>
    </source>
</evidence>
<dbReference type="Gene3D" id="3.30.70.100">
    <property type="match status" value="1"/>
</dbReference>
<comment type="similarity">
    <text evidence="2 7">Belongs to the MscS (TC 1.A.23) family.</text>
</comment>
<organism evidence="11 12">
    <name type="scientific">Microbaculum marinum</name>
    <dbReference type="NCBI Taxonomy" id="1764581"/>
    <lineage>
        <taxon>Bacteria</taxon>
        <taxon>Pseudomonadati</taxon>
        <taxon>Pseudomonadota</taxon>
        <taxon>Alphaproteobacteria</taxon>
        <taxon>Hyphomicrobiales</taxon>
        <taxon>Tepidamorphaceae</taxon>
        <taxon>Microbaculum</taxon>
    </lineage>
</organism>
<evidence type="ECO:0000313" key="12">
    <source>
        <dbReference type="Proteomes" id="UP001378188"/>
    </source>
</evidence>
<dbReference type="InterPro" id="IPR023408">
    <property type="entry name" value="MscS_beta-dom_sf"/>
</dbReference>
<feature type="chain" id="PRO_5043847009" description="Small-conductance mechanosensitive channel" evidence="9">
    <location>
        <begin position="20"/>
        <end position="449"/>
    </location>
</feature>
<proteinExistence type="inferred from homology"/>
<comment type="function">
    <text evidence="7">Mechanosensitive channel that participates in the regulation of osmotic pressure changes within the cell, opening in response to stretch forces in the membrane lipid bilayer, without the need for other proteins. Contributes to normal resistance to hypoosmotic shock. Forms an ion channel of 1.0 nanosiemens conductance with a slight preference for anions.</text>
</comment>
<evidence type="ECO:0000256" key="8">
    <source>
        <dbReference type="SAM" id="MobiDB-lite"/>
    </source>
</evidence>
<dbReference type="PANTHER" id="PTHR30221">
    <property type="entry name" value="SMALL-CONDUCTANCE MECHANOSENSITIVE CHANNEL"/>
    <property type="match status" value="1"/>
</dbReference>
<comment type="subcellular location">
    <subcellularLocation>
        <location evidence="7">Cell inner membrane</location>
        <topology evidence="7">Multi-pass membrane protein</topology>
    </subcellularLocation>
    <subcellularLocation>
        <location evidence="1">Cell membrane</location>
        <topology evidence="1">Multi-pass membrane protein</topology>
    </subcellularLocation>
</comment>
<evidence type="ECO:0000256" key="3">
    <source>
        <dbReference type="ARBA" id="ARBA00022475"/>
    </source>
</evidence>
<dbReference type="GO" id="GO:0008381">
    <property type="term" value="F:mechanosensitive monoatomic ion channel activity"/>
    <property type="evidence" value="ECO:0007669"/>
    <property type="project" value="InterPro"/>
</dbReference>